<evidence type="ECO:0000256" key="3">
    <source>
        <dbReference type="ARBA" id="ARBA00022670"/>
    </source>
</evidence>
<sequence>MRGLLVHSDQGTPLHFVEKAQLDNWLNNQTQYVANVVNACRSQSSPVFTITDVNSSELQLVLCVVDELESMWLAGDLAKQLPKGQYQIQGAHEFVEQQALSFILGAYQFSAYKSLPKIEACLAVSDAAIFKKVYQQAESIYLVRDLVNTPAADMMPQHLAETMIELAERFDGQFNELIGDELLEHNYPTVHMVGRASDNKPRLLDLVWGNESHAKLTLVGKGVCFDSGGLDLKPAAGMRNMKKDMGGAAHVIGLAQMIMAANLPVRLRVLVPAVENAVSRNAFRPGDVIKTRKGITVEIDNTDAEGRLILCDALAEAQNDKPDLLMDFATLTGACRVALGTELPGFFSTDHTVASGLVEQGLLNQDPVWQLPLFDQYKGLFKSEIADISNCGSTPFGGAITAALYLKEFVEPAQTPWVHFDVMAWNVRSLPGRPAGGEGLGLRATFSYLEKRYSA</sequence>
<gene>
    <name evidence="7" type="primary">pepA</name>
    <name evidence="7" type="ORF">PAUR_b1187</name>
</gene>
<dbReference type="GO" id="GO:0004177">
    <property type="term" value="F:aminopeptidase activity"/>
    <property type="evidence" value="ECO:0007669"/>
    <property type="project" value="UniProtKB-KW"/>
</dbReference>
<keyword evidence="5" id="KW-0464">Manganese</keyword>
<keyword evidence="8" id="KW-1185">Reference proteome</keyword>
<dbReference type="Gene3D" id="3.40.220.10">
    <property type="entry name" value="Leucine Aminopeptidase, subunit E, domain 1"/>
    <property type="match status" value="1"/>
</dbReference>
<dbReference type="Proteomes" id="UP000615755">
    <property type="component" value="Unassembled WGS sequence"/>
</dbReference>
<keyword evidence="3" id="KW-0645">Protease</keyword>
<evidence type="ECO:0000313" key="8">
    <source>
        <dbReference type="Proteomes" id="UP000615755"/>
    </source>
</evidence>
<dbReference type="RefSeq" id="WP_192510039.1">
    <property type="nucleotide sequence ID" value="NZ_AQGV01000015.1"/>
</dbReference>
<dbReference type="Pfam" id="PF00883">
    <property type="entry name" value="Peptidase_M17"/>
    <property type="match status" value="1"/>
</dbReference>
<dbReference type="CDD" id="cd00433">
    <property type="entry name" value="Peptidase_M17"/>
    <property type="match status" value="1"/>
</dbReference>
<proteinExistence type="inferred from homology"/>
<dbReference type="InterPro" id="IPR011356">
    <property type="entry name" value="Leucine_aapep/pepB"/>
</dbReference>
<evidence type="ECO:0000256" key="2">
    <source>
        <dbReference type="ARBA" id="ARBA00022438"/>
    </source>
</evidence>
<evidence type="ECO:0000256" key="4">
    <source>
        <dbReference type="ARBA" id="ARBA00022801"/>
    </source>
</evidence>
<dbReference type="Gene3D" id="3.40.630.10">
    <property type="entry name" value="Zn peptidases"/>
    <property type="match status" value="1"/>
</dbReference>
<comment type="similarity">
    <text evidence="1">Belongs to the peptidase M17 family.</text>
</comment>
<dbReference type="Pfam" id="PF21337">
    <property type="entry name" value="Peptidase_M17_N_1"/>
    <property type="match status" value="1"/>
</dbReference>
<evidence type="ECO:0000313" key="7">
    <source>
        <dbReference type="EMBL" id="MBE0371027.1"/>
    </source>
</evidence>
<organism evidence="7 8">
    <name type="scientific">Pseudoalteromonas aurantia 208</name>
    <dbReference type="NCBI Taxonomy" id="1314867"/>
    <lineage>
        <taxon>Bacteria</taxon>
        <taxon>Pseudomonadati</taxon>
        <taxon>Pseudomonadota</taxon>
        <taxon>Gammaproteobacteria</taxon>
        <taxon>Alteromonadales</taxon>
        <taxon>Pseudoalteromonadaceae</taxon>
        <taxon>Pseudoalteromonas</taxon>
    </lineage>
</organism>
<dbReference type="SUPFAM" id="SSF53187">
    <property type="entry name" value="Zn-dependent exopeptidases"/>
    <property type="match status" value="1"/>
</dbReference>
<protein>
    <submittedName>
        <fullName evidence="7">Leucyl aminopeptidase</fullName>
    </submittedName>
</protein>
<dbReference type="PROSITE" id="PS00631">
    <property type="entry name" value="CYTOSOL_AP"/>
    <property type="match status" value="1"/>
</dbReference>
<dbReference type="InterPro" id="IPR048816">
    <property type="entry name" value="Peptidase_M17_N_1"/>
</dbReference>
<reference evidence="7 8" key="1">
    <citation type="submission" date="2015-03" db="EMBL/GenBank/DDBJ databases">
        <title>Genome sequence of Pseudoalteromonas aurantia.</title>
        <authorList>
            <person name="Xie B.-B."/>
            <person name="Rong J.-C."/>
            <person name="Qin Q.-L."/>
            <person name="Zhang Y.-Z."/>
        </authorList>
    </citation>
    <scope>NUCLEOTIDE SEQUENCE [LARGE SCALE GENOMIC DNA]</scope>
    <source>
        <strain evidence="7 8">208</strain>
    </source>
</reference>
<dbReference type="InterPro" id="IPR043472">
    <property type="entry name" value="Macro_dom-like"/>
</dbReference>
<keyword evidence="2 7" id="KW-0031">Aminopeptidase</keyword>
<dbReference type="PRINTS" id="PR00481">
    <property type="entry name" value="LAMNOPPTDASE"/>
</dbReference>
<dbReference type="EMBL" id="AQGV01000015">
    <property type="protein sequence ID" value="MBE0371027.1"/>
    <property type="molecule type" value="Genomic_DNA"/>
</dbReference>
<dbReference type="PANTHER" id="PTHR11963:SF20">
    <property type="entry name" value="PEPTIDASE B"/>
    <property type="match status" value="1"/>
</dbReference>
<feature type="domain" description="Cytosol aminopeptidase" evidence="6">
    <location>
        <begin position="301"/>
        <end position="308"/>
    </location>
</feature>
<name>A0ABR9EJZ5_9GAMM</name>
<dbReference type="PANTHER" id="PTHR11963">
    <property type="entry name" value="LEUCINE AMINOPEPTIDASE-RELATED"/>
    <property type="match status" value="1"/>
</dbReference>
<comment type="caution">
    <text evidence="7">The sequence shown here is derived from an EMBL/GenBank/DDBJ whole genome shotgun (WGS) entry which is preliminary data.</text>
</comment>
<dbReference type="InterPro" id="IPR000819">
    <property type="entry name" value="Peptidase_M17_C"/>
</dbReference>
<keyword evidence="4" id="KW-0378">Hydrolase</keyword>
<evidence type="ECO:0000256" key="1">
    <source>
        <dbReference type="ARBA" id="ARBA00009528"/>
    </source>
</evidence>
<accession>A0ABR9EJZ5</accession>
<evidence type="ECO:0000256" key="5">
    <source>
        <dbReference type="ARBA" id="ARBA00023211"/>
    </source>
</evidence>
<evidence type="ECO:0000259" key="6">
    <source>
        <dbReference type="PROSITE" id="PS00631"/>
    </source>
</evidence>